<evidence type="ECO:0000313" key="1">
    <source>
        <dbReference type="EMBL" id="XBC46428.1"/>
    </source>
</evidence>
<accession>A0AB74TNW6</accession>
<reference evidence="1" key="1">
    <citation type="submission" date="2023-12" db="EMBL/GenBank/DDBJ databases">
        <title>Dolosigranulum savutii sp. nov. isolated from human upper respiratory samples collected in Botswana.</title>
        <authorList>
            <person name="Kelly M.S."/>
        </authorList>
    </citation>
    <scope>NUCLEOTIDE SEQUENCE</scope>
    <source>
        <strain evidence="1">MSK433</strain>
    </source>
</reference>
<gene>
    <name evidence="1" type="ORF">VUQ08_02090</name>
</gene>
<sequence>MAGKWTEYSDEQLLEMLKKTIEDMGMTKYPSRTELQKHIGDYDIPSPTSYLYRFDCSWQELMERIDYGYDLEELYSEVNRENAEERMTENTGKKKENVRWRDESRKEIVEAIIENMRKDHIITFTEYKERRDRETTPSAATLSRKNIKWSEIKNEYKARYG</sequence>
<name>A0AB74TNW6_9LACT</name>
<dbReference type="RefSeq" id="WP_347300714.1">
    <property type="nucleotide sequence ID" value="NZ_CP142433.1"/>
</dbReference>
<dbReference type="EMBL" id="CP142433">
    <property type="protein sequence ID" value="XBC46428.1"/>
    <property type="molecule type" value="Genomic_DNA"/>
</dbReference>
<protein>
    <submittedName>
        <fullName evidence="1">Uncharacterized protein</fullName>
    </submittedName>
</protein>
<dbReference type="AlphaFoldDB" id="A0AB74TNW6"/>
<proteinExistence type="predicted"/>
<organism evidence="1">
    <name type="scientific">Dolosigranulum savutiense</name>
    <dbReference type="NCBI Taxonomy" id="3110288"/>
    <lineage>
        <taxon>Bacteria</taxon>
        <taxon>Bacillati</taxon>
        <taxon>Bacillota</taxon>
        <taxon>Bacilli</taxon>
        <taxon>Lactobacillales</taxon>
        <taxon>Carnobacteriaceae</taxon>
        <taxon>Dolosigranulum</taxon>
    </lineage>
</organism>